<evidence type="ECO:0000256" key="5">
    <source>
        <dbReference type="RuleBase" id="RU003953"/>
    </source>
</evidence>
<evidence type="ECO:0000256" key="1">
    <source>
        <dbReference type="ARBA" id="ARBA00007265"/>
    </source>
</evidence>
<name>T5A1Z3_OPHSC</name>
<dbReference type="OrthoDB" id="445712at2759"/>
<dbReference type="GO" id="GO:0000166">
    <property type="term" value="F:nucleotide binding"/>
    <property type="evidence" value="ECO:0007669"/>
    <property type="project" value="UniProtKB-KW"/>
</dbReference>
<dbReference type="HOGENOM" id="CLU_019592_2_1_1"/>
<dbReference type="PANTHER" id="PTHR13734">
    <property type="entry name" value="TRNA-NUCLEOTIDYLTRANSFERASE"/>
    <property type="match status" value="1"/>
</dbReference>
<keyword evidence="2 5" id="KW-0808">Transferase</keyword>
<comment type="similarity">
    <text evidence="1 5">Belongs to the tRNA nucleotidyltransferase/poly(A) polymerase family.</text>
</comment>
<feature type="domain" description="Poly A polymerase head" evidence="6">
    <location>
        <begin position="72"/>
        <end position="224"/>
    </location>
</feature>
<dbReference type="PANTHER" id="PTHR13734:SF5">
    <property type="entry name" value="CCA TRNA NUCLEOTIDYLTRANSFERASE, MITOCHONDRIAL"/>
    <property type="match status" value="1"/>
</dbReference>
<evidence type="ECO:0000313" key="8">
    <source>
        <dbReference type="EMBL" id="EQK99444.1"/>
    </source>
</evidence>
<dbReference type="GO" id="GO:0001680">
    <property type="term" value="P:tRNA 3'-terminal CCA addition"/>
    <property type="evidence" value="ECO:0007669"/>
    <property type="project" value="TreeGrafter"/>
</dbReference>
<dbReference type="Pfam" id="PF12627">
    <property type="entry name" value="PolyA_pol_RNAbd"/>
    <property type="match status" value="1"/>
</dbReference>
<dbReference type="GO" id="GO:0052927">
    <property type="term" value="F:CC tRNA cytidylyltransferase activity"/>
    <property type="evidence" value="ECO:0007669"/>
    <property type="project" value="TreeGrafter"/>
</dbReference>
<protein>
    <submittedName>
        <fullName evidence="8">Poly A polymerase, head domain protein</fullName>
    </submittedName>
</protein>
<dbReference type="Gene3D" id="3.30.460.10">
    <property type="entry name" value="Beta Polymerase, domain 2"/>
    <property type="match status" value="1"/>
</dbReference>
<reference evidence="8 9" key="1">
    <citation type="journal article" date="2013" name="Chin. Sci. Bull.">
        <title>Genome survey uncovers the secrets of sex and lifestyle in caterpillar fungus.</title>
        <authorList>
            <person name="Hu X."/>
            <person name="Zhang Y."/>
            <person name="Xiao G."/>
            <person name="Zheng P."/>
            <person name="Xia Y."/>
            <person name="Zhang X."/>
            <person name="St Leger R.J."/>
            <person name="Liu X."/>
            <person name="Wang C."/>
        </authorList>
    </citation>
    <scope>NUCLEOTIDE SEQUENCE [LARGE SCALE GENOMIC DNA]</scope>
    <source>
        <strain evidence="9">Co18 / CGMCC 3.14243</strain>
        <tissue evidence="8">Fruit-body</tissue>
    </source>
</reference>
<proteinExistence type="inferred from homology"/>
<dbReference type="SUPFAM" id="SSF81301">
    <property type="entry name" value="Nucleotidyltransferase"/>
    <property type="match status" value="1"/>
</dbReference>
<evidence type="ECO:0000259" key="7">
    <source>
        <dbReference type="Pfam" id="PF12627"/>
    </source>
</evidence>
<dbReference type="Proteomes" id="UP000019374">
    <property type="component" value="Unassembled WGS sequence"/>
</dbReference>
<dbReference type="CDD" id="cd05398">
    <property type="entry name" value="NT_ClassII-CCAase"/>
    <property type="match status" value="1"/>
</dbReference>
<sequence length="565" mass="63100">MVTTAMEPQTKRIKVDSGTIPPIPAADIKFTHTSVQEEPEATRERLIDLLPAEQLLRELLLECAQHFPGLEIWITGGWVRDRLLGIPSSDLDFALSNVTGRKFGEFLQDLSTKPDIQVKYRQKAAKLGIPYAGFTRFHMMEQNEKKVKKLETAGGRLLGLDIDLVNLRKEVYDGHSRTPEMEFGTPEEDAFRRDATINSLFFHLERQEVVDLTGRGLKDLEAEIMTTPLDPRQTFMDDPLRVLRLIRIGSKLGFAIDPQAMRSMRDKDVQQALDTIITRDRISIELFKMMRGSNPVAAFQHLFEANLCTPVFIRLDSPLQQALEAQFPTLGLSTSSPWPATWPRVSMLLDRLLKDDSILGKMIQYEAKADHLWTMAAYTPFAGLRQAMLRQTVEATMAIRAPVKISKLLESALKNFDSIRTIVNTVASPSGKPPPRSLVGMAIRSWGAAWTTQVTYVMLAEAVSAAQKSSSPVSLGSSPSLDEPLLARYSAFAGFVYDNGLRDAHLQRPLLNGNEMQGIFGLQKGGKFLKTALDGLLAWQFDHAEGGIEDAKTWLLDGRERLGIP</sequence>
<dbReference type="InterPro" id="IPR032828">
    <property type="entry name" value="PolyA_RNA-bd"/>
</dbReference>
<evidence type="ECO:0000256" key="2">
    <source>
        <dbReference type="ARBA" id="ARBA00022679"/>
    </source>
</evidence>
<evidence type="ECO:0000313" key="9">
    <source>
        <dbReference type="Proteomes" id="UP000019374"/>
    </source>
</evidence>
<dbReference type="eggNOG" id="KOG2159">
    <property type="taxonomic scope" value="Eukaryota"/>
</dbReference>
<dbReference type="InterPro" id="IPR043519">
    <property type="entry name" value="NT_sf"/>
</dbReference>
<keyword evidence="3" id="KW-0547">Nucleotide-binding</keyword>
<evidence type="ECO:0000259" key="6">
    <source>
        <dbReference type="Pfam" id="PF01743"/>
    </source>
</evidence>
<dbReference type="EMBL" id="KE653335">
    <property type="protein sequence ID" value="EQK99444.1"/>
    <property type="molecule type" value="Genomic_DNA"/>
</dbReference>
<gene>
    <name evidence="8" type="ORF">OCS_04843</name>
</gene>
<dbReference type="AlphaFoldDB" id="T5A1Z3"/>
<dbReference type="GO" id="GO:0003723">
    <property type="term" value="F:RNA binding"/>
    <property type="evidence" value="ECO:0007669"/>
    <property type="project" value="UniProtKB-KW"/>
</dbReference>
<evidence type="ECO:0000256" key="3">
    <source>
        <dbReference type="ARBA" id="ARBA00022741"/>
    </source>
</evidence>
<dbReference type="SUPFAM" id="SSF81891">
    <property type="entry name" value="Poly A polymerase C-terminal region-like"/>
    <property type="match status" value="1"/>
</dbReference>
<organism evidence="8 9">
    <name type="scientific">Ophiocordyceps sinensis (strain Co18 / CGMCC 3.14243)</name>
    <name type="common">Yarsagumba caterpillar fungus</name>
    <name type="synonym">Hirsutella sinensis</name>
    <dbReference type="NCBI Taxonomy" id="911162"/>
    <lineage>
        <taxon>Eukaryota</taxon>
        <taxon>Fungi</taxon>
        <taxon>Dikarya</taxon>
        <taxon>Ascomycota</taxon>
        <taxon>Pezizomycotina</taxon>
        <taxon>Sordariomycetes</taxon>
        <taxon>Hypocreomycetidae</taxon>
        <taxon>Hypocreales</taxon>
        <taxon>Ophiocordycipitaceae</taxon>
        <taxon>Ophiocordyceps</taxon>
    </lineage>
</organism>
<evidence type="ECO:0000256" key="4">
    <source>
        <dbReference type="ARBA" id="ARBA00022884"/>
    </source>
</evidence>
<keyword evidence="4 5" id="KW-0694">RNA-binding</keyword>
<dbReference type="Pfam" id="PF01743">
    <property type="entry name" value="PolyA_pol"/>
    <property type="match status" value="1"/>
</dbReference>
<feature type="domain" description="tRNA nucleotidyltransferase/poly(A) polymerase RNA and SrmB- binding" evidence="7">
    <location>
        <begin position="253"/>
        <end position="312"/>
    </location>
</feature>
<dbReference type="Gene3D" id="1.10.3090.10">
    <property type="entry name" value="cca-adding enzyme, domain 2"/>
    <property type="match status" value="1"/>
</dbReference>
<dbReference type="InterPro" id="IPR002646">
    <property type="entry name" value="PolA_pol_head_dom"/>
</dbReference>
<dbReference type="GO" id="GO:0052929">
    <property type="term" value="F:ATP:3'-cytidine-cytidine-tRNA adenylyltransferase activity"/>
    <property type="evidence" value="ECO:0007669"/>
    <property type="project" value="TreeGrafter"/>
</dbReference>
<accession>T5A1Z3</accession>